<dbReference type="Proteomes" id="UP000696280">
    <property type="component" value="Unassembled WGS sequence"/>
</dbReference>
<dbReference type="EMBL" id="CAJVRL010000079">
    <property type="protein sequence ID" value="CAG8957399.1"/>
    <property type="molecule type" value="Genomic_DNA"/>
</dbReference>
<proteinExistence type="predicted"/>
<evidence type="ECO:0008006" key="4">
    <source>
        <dbReference type="Google" id="ProtNLM"/>
    </source>
</evidence>
<sequence>MAPSRSHPYKANSCSSPNAFRKNDTSTRKFDSSQTLISSSSSASDLQCTDLLRPAKLEALPLPNRPYSSATVPSNKLRKNMKDLTGFHTTEDEFEALPLAVRRKYFSTLERLRLAERANTQALDDLPTQLLRKKSRRGVASFHELQQQPLSPRRPRRDSSSNTEASWFLNLPPKIKRKNFTAEERVMLDGRLQDKVILDAADEAVYRASRRVINPDDELLIPSPTLPDTPLAAESQAYMESFRWMDEENNLDLRLELDDYHANIEGAVLPDSMSNQRPSFRRHMSITNLPFGKPSQSSSIQSRSPKGDSFPRSHTKQSQTKQSQTRQRSRTLSLVTANNSPRSSPTASIDPSATHYQDPEARLKLRVYLASPQKFDEAIEFGFPSMDNFTTGDENDNRAQTRASRDGSDFKKSIATDGGRSFLDDTASLFEDDMSIADPDSPITPMAMEERFPPPHRASMCNSGSIGRSFKTSAECSHIGIIKPMIVKQADNYAQSTPGSREMTLRMTLTRPDLRADESKIYGWQVKPKMDTHHMSPTIEDLDEKFEIRGPFGGVDGWGPEEKEGKGLKRLWHRVKGKA</sequence>
<evidence type="ECO:0000313" key="3">
    <source>
        <dbReference type="Proteomes" id="UP000696280"/>
    </source>
</evidence>
<dbReference type="AlphaFoldDB" id="A0A9N9L1I8"/>
<feature type="compositionally biased region" description="Basic and acidic residues" evidence="1">
    <location>
        <begin position="395"/>
        <end position="414"/>
    </location>
</feature>
<name>A0A9N9L1I8_9HELO</name>
<feature type="compositionally biased region" description="Low complexity" evidence="1">
    <location>
        <begin position="316"/>
        <end position="326"/>
    </location>
</feature>
<comment type="caution">
    <text evidence="2">The sequence shown here is derived from an EMBL/GenBank/DDBJ whole genome shotgun (WGS) entry which is preliminary data.</text>
</comment>
<evidence type="ECO:0000256" key="1">
    <source>
        <dbReference type="SAM" id="MobiDB-lite"/>
    </source>
</evidence>
<feature type="region of interest" description="Disordered" evidence="1">
    <location>
        <begin position="390"/>
        <end position="416"/>
    </location>
</feature>
<reference evidence="2" key="1">
    <citation type="submission" date="2021-07" db="EMBL/GenBank/DDBJ databases">
        <authorList>
            <person name="Durling M."/>
        </authorList>
    </citation>
    <scope>NUCLEOTIDE SEQUENCE</scope>
</reference>
<feature type="compositionally biased region" description="Low complexity" evidence="1">
    <location>
        <begin position="32"/>
        <end position="43"/>
    </location>
</feature>
<organism evidence="2 3">
    <name type="scientific">Hymenoscyphus fraxineus</name>
    <dbReference type="NCBI Taxonomy" id="746836"/>
    <lineage>
        <taxon>Eukaryota</taxon>
        <taxon>Fungi</taxon>
        <taxon>Dikarya</taxon>
        <taxon>Ascomycota</taxon>
        <taxon>Pezizomycotina</taxon>
        <taxon>Leotiomycetes</taxon>
        <taxon>Helotiales</taxon>
        <taxon>Helotiaceae</taxon>
        <taxon>Hymenoscyphus</taxon>
    </lineage>
</organism>
<keyword evidence="3" id="KW-1185">Reference proteome</keyword>
<feature type="compositionally biased region" description="Low complexity" evidence="1">
    <location>
        <begin position="295"/>
        <end position="304"/>
    </location>
</feature>
<evidence type="ECO:0000313" key="2">
    <source>
        <dbReference type="EMBL" id="CAG8957399.1"/>
    </source>
</evidence>
<protein>
    <recommendedName>
        <fullName evidence="4">Mucin</fullName>
    </recommendedName>
</protein>
<feature type="region of interest" description="Disordered" evidence="1">
    <location>
        <begin position="1"/>
        <end position="43"/>
    </location>
</feature>
<gene>
    <name evidence="2" type="ORF">HYFRA_00011380</name>
</gene>
<dbReference type="OrthoDB" id="5380370at2759"/>
<feature type="region of interest" description="Disordered" evidence="1">
    <location>
        <begin position="286"/>
        <end position="355"/>
    </location>
</feature>
<feature type="compositionally biased region" description="Basic and acidic residues" evidence="1">
    <location>
        <begin position="21"/>
        <end position="31"/>
    </location>
</feature>
<feature type="region of interest" description="Disordered" evidence="1">
    <location>
        <begin position="137"/>
        <end position="164"/>
    </location>
</feature>
<feature type="compositionally biased region" description="Polar residues" evidence="1">
    <location>
        <begin position="332"/>
        <end position="355"/>
    </location>
</feature>
<accession>A0A9N9L1I8</accession>